<comment type="caution">
    <text evidence="12">The sequence shown here is derived from an EMBL/GenBank/DDBJ whole genome shotgun (WGS) entry which is preliminary data.</text>
</comment>
<evidence type="ECO:0000259" key="11">
    <source>
        <dbReference type="PROSITE" id="PS50011"/>
    </source>
</evidence>
<feature type="compositionally biased region" description="Low complexity" evidence="10">
    <location>
        <begin position="755"/>
        <end position="768"/>
    </location>
</feature>
<feature type="compositionally biased region" description="Low complexity" evidence="10">
    <location>
        <begin position="59"/>
        <end position="70"/>
    </location>
</feature>
<evidence type="ECO:0000313" key="13">
    <source>
        <dbReference type="Proteomes" id="UP001374584"/>
    </source>
</evidence>
<dbReference type="GO" id="GO:0005524">
    <property type="term" value="F:ATP binding"/>
    <property type="evidence" value="ECO:0007669"/>
    <property type="project" value="UniProtKB-UniRule"/>
</dbReference>
<comment type="similarity">
    <text evidence="1">Belongs to the protein kinase superfamily. STE Ser/Thr protein kinase family. MAP kinase kinase kinase subfamily.</text>
</comment>
<feature type="binding site" evidence="9">
    <location>
        <position position="437"/>
    </location>
    <ligand>
        <name>ATP</name>
        <dbReference type="ChEBI" id="CHEBI:30616"/>
    </ligand>
</feature>
<dbReference type="GO" id="GO:0005737">
    <property type="term" value="C:cytoplasm"/>
    <property type="evidence" value="ECO:0007669"/>
    <property type="project" value="TreeGrafter"/>
</dbReference>
<dbReference type="EC" id="2.7.11.25" evidence="2"/>
<keyword evidence="3" id="KW-0808">Transferase</keyword>
<evidence type="ECO:0000256" key="3">
    <source>
        <dbReference type="ARBA" id="ARBA00022679"/>
    </source>
</evidence>
<dbReference type="Pfam" id="PF00069">
    <property type="entry name" value="Pkinase"/>
    <property type="match status" value="1"/>
</dbReference>
<feature type="region of interest" description="Disordered" evidence="10">
    <location>
        <begin position="990"/>
        <end position="1018"/>
    </location>
</feature>
<feature type="compositionally biased region" description="Basic and acidic residues" evidence="10">
    <location>
        <begin position="351"/>
        <end position="361"/>
    </location>
</feature>
<dbReference type="FunFam" id="1.10.510.10:FF:000186">
    <property type="entry name" value="Mitogen-activated protein kinase kinase kinase"/>
    <property type="match status" value="1"/>
</dbReference>
<proteinExistence type="inferred from homology"/>
<evidence type="ECO:0000313" key="12">
    <source>
        <dbReference type="EMBL" id="KAK7369700.1"/>
    </source>
</evidence>
<dbReference type="InterPro" id="IPR011009">
    <property type="entry name" value="Kinase-like_dom_sf"/>
</dbReference>
<dbReference type="CDD" id="cd06632">
    <property type="entry name" value="STKc_MEKK1_plant"/>
    <property type="match status" value="1"/>
</dbReference>
<feature type="region of interest" description="Disordered" evidence="10">
    <location>
        <begin position="27"/>
        <end position="78"/>
    </location>
</feature>
<dbReference type="SUPFAM" id="SSF56112">
    <property type="entry name" value="Protein kinase-like (PK-like)"/>
    <property type="match status" value="1"/>
</dbReference>
<comment type="catalytic activity">
    <reaction evidence="7">
        <text>L-threonyl-[protein] + ATP = O-phospho-L-threonyl-[protein] + ADP + H(+)</text>
        <dbReference type="Rhea" id="RHEA:46608"/>
        <dbReference type="Rhea" id="RHEA-COMP:11060"/>
        <dbReference type="Rhea" id="RHEA-COMP:11605"/>
        <dbReference type="ChEBI" id="CHEBI:15378"/>
        <dbReference type="ChEBI" id="CHEBI:30013"/>
        <dbReference type="ChEBI" id="CHEBI:30616"/>
        <dbReference type="ChEBI" id="CHEBI:61977"/>
        <dbReference type="ChEBI" id="CHEBI:456216"/>
        <dbReference type="EC" id="2.7.11.25"/>
    </reaction>
</comment>
<dbReference type="InterPro" id="IPR017441">
    <property type="entry name" value="Protein_kinase_ATP_BS"/>
</dbReference>
<feature type="compositionally biased region" description="Basic and acidic residues" evidence="10">
    <location>
        <begin position="9"/>
        <end position="20"/>
    </location>
</feature>
<dbReference type="PROSITE" id="PS50011">
    <property type="entry name" value="PROTEIN_KINASE_DOM"/>
    <property type="match status" value="1"/>
</dbReference>
<feature type="region of interest" description="Disordered" evidence="10">
    <location>
        <begin position="1"/>
        <end position="20"/>
    </location>
</feature>
<dbReference type="SMART" id="SM00220">
    <property type="entry name" value="S_TKc"/>
    <property type="match status" value="1"/>
</dbReference>
<organism evidence="12 13">
    <name type="scientific">Phaseolus coccineus</name>
    <name type="common">Scarlet runner bean</name>
    <name type="synonym">Phaseolus multiflorus</name>
    <dbReference type="NCBI Taxonomy" id="3886"/>
    <lineage>
        <taxon>Eukaryota</taxon>
        <taxon>Viridiplantae</taxon>
        <taxon>Streptophyta</taxon>
        <taxon>Embryophyta</taxon>
        <taxon>Tracheophyta</taxon>
        <taxon>Spermatophyta</taxon>
        <taxon>Magnoliopsida</taxon>
        <taxon>eudicotyledons</taxon>
        <taxon>Gunneridae</taxon>
        <taxon>Pentapetalae</taxon>
        <taxon>rosids</taxon>
        <taxon>fabids</taxon>
        <taxon>Fabales</taxon>
        <taxon>Fabaceae</taxon>
        <taxon>Papilionoideae</taxon>
        <taxon>50 kb inversion clade</taxon>
        <taxon>NPAAA clade</taxon>
        <taxon>indigoferoid/millettioid clade</taxon>
        <taxon>Phaseoleae</taxon>
        <taxon>Phaseolus</taxon>
    </lineage>
</organism>
<reference evidence="12 13" key="1">
    <citation type="submission" date="2024-01" db="EMBL/GenBank/DDBJ databases">
        <title>The genomes of 5 underutilized Papilionoideae crops provide insights into root nodulation and disease resistanc.</title>
        <authorList>
            <person name="Jiang F."/>
        </authorList>
    </citation>
    <scope>NUCLEOTIDE SEQUENCE [LARGE SCALE GENOMIC DNA]</scope>
    <source>
        <strain evidence="12">JINMINGXINNONG_FW02</strain>
        <tissue evidence="12">Leaves</tissue>
    </source>
</reference>
<feature type="compositionally biased region" description="Low complexity" evidence="10">
    <location>
        <begin position="993"/>
        <end position="1008"/>
    </location>
</feature>
<feature type="region of interest" description="Disordered" evidence="10">
    <location>
        <begin position="380"/>
        <end position="409"/>
    </location>
</feature>
<comment type="catalytic activity">
    <reaction evidence="8">
        <text>L-seryl-[protein] + ATP = O-phospho-L-seryl-[protein] + ADP + H(+)</text>
        <dbReference type="Rhea" id="RHEA:17989"/>
        <dbReference type="Rhea" id="RHEA-COMP:9863"/>
        <dbReference type="Rhea" id="RHEA-COMP:11604"/>
        <dbReference type="ChEBI" id="CHEBI:15378"/>
        <dbReference type="ChEBI" id="CHEBI:29999"/>
        <dbReference type="ChEBI" id="CHEBI:30616"/>
        <dbReference type="ChEBI" id="CHEBI:83421"/>
        <dbReference type="ChEBI" id="CHEBI:456216"/>
        <dbReference type="EC" id="2.7.11.25"/>
    </reaction>
</comment>
<dbReference type="Gene3D" id="1.10.510.10">
    <property type="entry name" value="Transferase(Phosphotransferase) domain 1"/>
    <property type="match status" value="1"/>
</dbReference>
<accession>A0AAN9NAY7</accession>
<evidence type="ECO:0000256" key="7">
    <source>
        <dbReference type="ARBA" id="ARBA00047559"/>
    </source>
</evidence>
<feature type="compositionally biased region" description="Low complexity" evidence="10">
    <location>
        <begin position="944"/>
        <end position="958"/>
    </location>
</feature>
<feature type="region of interest" description="Disordered" evidence="10">
    <location>
        <begin position="323"/>
        <end position="368"/>
    </location>
</feature>
<dbReference type="InterPro" id="IPR050538">
    <property type="entry name" value="MAP_kinase_kinase_kinase"/>
</dbReference>
<dbReference type="Proteomes" id="UP001374584">
    <property type="component" value="Unassembled WGS sequence"/>
</dbReference>
<evidence type="ECO:0000256" key="5">
    <source>
        <dbReference type="ARBA" id="ARBA00022777"/>
    </source>
</evidence>
<feature type="compositionally biased region" description="Low complexity" evidence="10">
    <location>
        <begin position="801"/>
        <end position="816"/>
    </location>
</feature>
<name>A0AAN9NAY7_PHACN</name>
<feature type="region of interest" description="Disordered" evidence="10">
    <location>
        <begin position="845"/>
        <end position="864"/>
    </location>
</feature>
<dbReference type="PANTHER" id="PTHR48016:SF17">
    <property type="entry name" value="MITOGEN-ACTIVATED PROTEIN KINASE KINASE KINASE YODA"/>
    <property type="match status" value="1"/>
</dbReference>
<keyword evidence="5" id="KW-0418">Kinase</keyword>
<evidence type="ECO:0000256" key="8">
    <source>
        <dbReference type="ARBA" id="ARBA00048329"/>
    </source>
</evidence>
<feature type="region of interest" description="Disordered" evidence="10">
    <location>
        <begin position="718"/>
        <end position="772"/>
    </location>
</feature>
<feature type="compositionally biased region" description="Polar residues" evidence="10">
    <location>
        <begin position="323"/>
        <end position="337"/>
    </location>
</feature>
<gene>
    <name evidence="12" type="ORF">VNO80_11743</name>
</gene>
<feature type="domain" description="Protein kinase" evidence="11">
    <location>
        <begin position="408"/>
        <end position="664"/>
    </location>
</feature>
<evidence type="ECO:0000256" key="1">
    <source>
        <dbReference type="ARBA" id="ARBA00006529"/>
    </source>
</evidence>
<feature type="compositionally biased region" description="Low complexity" evidence="10">
    <location>
        <begin position="380"/>
        <end position="398"/>
    </location>
</feature>
<dbReference type="GO" id="GO:0004709">
    <property type="term" value="F:MAP kinase kinase kinase activity"/>
    <property type="evidence" value="ECO:0007669"/>
    <property type="project" value="UniProtKB-EC"/>
</dbReference>
<evidence type="ECO:0000256" key="2">
    <source>
        <dbReference type="ARBA" id="ARBA00012406"/>
    </source>
</evidence>
<evidence type="ECO:0000256" key="4">
    <source>
        <dbReference type="ARBA" id="ARBA00022741"/>
    </source>
</evidence>
<keyword evidence="13" id="KW-1185">Reference proteome</keyword>
<dbReference type="PROSITE" id="PS00107">
    <property type="entry name" value="PROTEIN_KINASE_ATP"/>
    <property type="match status" value="1"/>
</dbReference>
<dbReference type="EMBL" id="JAYMYR010000004">
    <property type="protein sequence ID" value="KAK7369700.1"/>
    <property type="molecule type" value="Genomic_DNA"/>
</dbReference>
<feature type="region of interest" description="Disordered" evidence="10">
    <location>
        <begin position="797"/>
        <end position="821"/>
    </location>
</feature>
<evidence type="ECO:0000256" key="9">
    <source>
        <dbReference type="PROSITE-ProRule" id="PRU10141"/>
    </source>
</evidence>
<protein>
    <recommendedName>
        <fullName evidence="2">mitogen-activated protein kinase kinase kinase</fullName>
        <ecNumber evidence="2">2.7.11.25</ecNumber>
    </recommendedName>
</protein>
<sequence length="1175" mass="125444">MWSWWGKSSSKEVKKKENRESIIQTIQRKLKNASEEKCNNKSERSRRHRDDAISKKGSRSLAPSRSPSPSTHVSRCQSFAERPLSQPLPLPGSHLSDAIGANPGVILTSKLDRAINSKPSLYSPLPIPGFVSSKEDATDMEGEIATASVSSESSIDSGNSFDSPHFVSPLASDCENGNRATINSSFSLGHKNQPLITTQRNSRTFSKRSPQLCNNKPLSTSPRAVPLHLQNLQVACPGGLCSVPDSSISSPRNAMGAFGPDHMLNSELQTRKTYPDIASGHSYSMVSGRNSSHNSVGGDLSGQMILPQNRCSPECSPIVSPRITSPGPSSRIQSGTVTPLHPKAGGTAAEAHTRRPDDVKQKNHQLPLPPIAVTKPYAFSPTYSASTTPSTPRSPGGSENSISPGSRWKKGQLLGRGTFGHVYLGFNRESGEMCAMKEVTLFSDDAKSRESAQQLGQEIAMLSRLRHPNIVQYYGSETVDDRLYVYLEYVSGGSIYKLVKEYGQLGEIAIRNYTRQILLGLAYLHAKNTVHRDIKGANILVDPNGRIKLADFGMAKHISGPSCPFSFKGSPYWMAPEVIKNSNGCNLAVDIWSLGCTVLEMATTKPPWSQYEGVAAMFKIGNSKELPTIPDHLSEDGKDFVKLCLQRNPQNRPSAAQLLEHSFVKNAMLERSILTAVPSEDPTAIINAVRSLVIGPAKSNSCLDSEIAGIYPPGNLRAGSGSSDPHTPRDISCPISPSLPYKSLHTSGRMSPLISSPHTASGSSSPLTSGGGAIPYHQTKQLILSHEVSGMIQKSHNGVIPISSPRTASGSSSPLSSGGGAIPFHQTKQQLFSHEVVGMIQKSQNGAIPMSGPRTASGSSSPLTSGGGAIPFHQTKQPLFSHEVLSMIQKSQNGAIPISGPRTASGTYSPLTSGGGAIPFHQMKQPLFSHEVSGRIQKSQNGCIPISSPPAASGSSSPLTCGGGAIPFHQTKQPLFSHEVVCMTQKSQNGAIPISSPRTASGSSSPLTSGGGAIPFHQTKPQLLSNELVGMYHKSLNGAIPIASSRTASGSSSPLTSGGSAIPFLQTKQSQVSHEVVGMIQNPQHGFYSFGNTPYHGSKHAQFGRNLQTTHACRDVGSSDNNHSRRAVQGDPIEFRDGKSYLADCVSQQLLRDYARLHACLDLNPDPPNPDRSNG</sequence>
<dbReference type="InterPro" id="IPR000719">
    <property type="entry name" value="Prot_kinase_dom"/>
</dbReference>
<dbReference type="AlphaFoldDB" id="A0AAN9NAY7"/>
<dbReference type="PANTHER" id="PTHR48016">
    <property type="entry name" value="MAP KINASE KINASE KINASE SSK2-RELATED-RELATED"/>
    <property type="match status" value="1"/>
</dbReference>
<evidence type="ECO:0000256" key="10">
    <source>
        <dbReference type="SAM" id="MobiDB-lite"/>
    </source>
</evidence>
<feature type="compositionally biased region" description="Basic and acidic residues" evidence="10">
    <location>
        <begin position="32"/>
        <end position="54"/>
    </location>
</feature>
<feature type="region of interest" description="Disordered" evidence="10">
    <location>
        <begin position="939"/>
        <end position="958"/>
    </location>
</feature>
<keyword evidence="6 9" id="KW-0067">ATP-binding</keyword>
<keyword evidence="4 9" id="KW-0547">Nucleotide-binding</keyword>
<evidence type="ECO:0000256" key="6">
    <source>
        <dbReference type="ARBA" id="ARBA00022840"/>
    </source>
</evidence>